<dbReference type="GO" id="GO:0004519">
    <property type="term" value="F:endonuclease activity"/>
    <property type="evidence" value="ECO:0007669"/>
    <property type="project" value="UniProtKB-KW"/>
</dbReference>
<dbReference type="Proteomes" id="UP000502831">
    <property type="component" value="Chromosome"/>
</dbReference>
<gene>
    <name evidence="3" type="ORF">FA584_09120</name>
</gene>
<accession>A0AA92FIA9</accession>
<dbReference type="GO" id="GO:0009307">
    <property type="term" value="P:DNA restriction-modification system"/>
    <property type="evidence" value="ECO:0007669"/>
    <property type="project" value="InterPro"/>
</dbReference>
<name>A0AA92FIA9_9BACT</name>
<proteinExistence type="predicted"/>
<evidence type="ECO:0000313" key="3">
    <source>
        <dbReference type="EMBL" id="QIR76359.2"/>
    </source>
</evidence>
<dbReference type="Pfam" id="PF04471">
    <property type="entry name" value="Mrr_cat"/>
    <property type="match status" value="1"/>
</dbReference>
<dbReference type="InterPro" id="IPR049050">
    <property type="entry name" value="nSTAND3"/>
</dbReference>
<dbReference type="AlphaFoldDB" id="A0AA92FIA9"/>
<dbReference type="InterPro" id="IPR007560">
    <property type="entry name" value="Restrct_endonuc_IV_Mrr"/>
</dbReference>
<dbReference type="GO" id="GO:0003677">
    <property type="term" value="F:DNA binding"/>
    <property type="evidence" value="ECO:0007669"/>
    <property type="project" value="InterPro"/>
</dbReference>
<dbReference type="Pfam" id="PF20720">
    <property type="entry name" value="nSTAND3"/>
    <property type="match status" value="1"/>
</dbReference>
<dbReference type="InterPro" id="IPR027417">
    <property type="entry name" value="P-loop_NTPase"/>
</dbReference>
<sequence>MIDYDFSTLNDKEFENLSVDLISKDRDKRFERFKAGKDGGIDGRFYHDNGLQEIVQCKHYLKTGFSGLITSLNKKNDKGINEIEKVKNLNASNYIFVTSLPLSAENKKTIKELFDPYIKNDNDIYGREDLNQILGNHPDIEKKYYKLWLSSTVVLDRIINNAIESRSEFLLEHIKEKSKYYAVTENHQKAIDKLEESHIIIIAGEPGIGKTTLAEHLALWYIEQNFKFYDIENSINEAESIFKKDEKQLFYFDDFLGANYLNAIEDKKDSHIVKFMDRIKKDKTKRFILTSRTNIFNQGLALSDTFKSKNIENEEFIIKIESLKDIDKAHILYNHIWNSDLNEEFIDEIYVNKRYKEIIKHKNFNPRLIDFITDIKKIQLGQIEAKNYWDYVVDKLNNPQDVWQKAFDKDSDEFNRIIVILTVFNGNRIEEDKLRNSYNRYVELAGLTNNSHTSKDFDSVVKEVVKYFLNRNFKFYIEGREYIPFIHNKDEAIQIIEYNLFNPSIADYILNKYKNNQKVLIDIFKSLQTFKALATMVSLYFKDYMKHALYKEILGSIDYSENTNIDFLVKLIHMIYNEFEEGTLTENEKLNFENKIHSIMKIISMKKENIESSNVLLLIQTISYPDYKKNIEISVDLFYKIIESIDGEYQSDMRELIYFIENNQSLLDLKSKHLLEILQNKLEKYIVSNIESVSLKENSIKKIENIIRDDIKNQTDDLFQELVSNLGLNHDNLYFDKKRTNALKESLQNASIENIVDELGSKLFKEKFETQKYSMIEDGEKRDSAIDANIENDTKIDDLFQR</sequence>
<dbReference type="SUPFAM" id="SSF52540">
    <property type="entry name" value="P-loop containing nucleoside triphosphate hydrolases"/>
    <property type="match status" value="1"/>
</dbReference>
<dbReference type="EMBL" id="CP039734">
    <property type="protein sequence ID" value="QIR76359.2"/>
    <property type="molecule type" value="Genomic_DNA"/>
</dbReference>
<protein>
    <submittedName>
        <fullName evidence="3">Restriction endonuclease</fullName>
    </submittedName>
</protein>
<keyword evidence="3" id="KW-0255">Endonuclease</keyword>
<dbReference type="RefSeq" id="WP_167750080.1">
    <property type="nucleotide sequence ID" value="NZ_CP039734.2"/>
</dbReference>
<evidence type="ECO:0000313" key="4">
    <source>
        <dbReference type="Proteomes" id="UP000502831"/>
    </source>
</evidence>
<organism evidence="3 4">
    <name type="scientific">Sulfurospirillum diekertiae</name>
    <dbReference type="NCBI Taxonomy" id="1854492"/>
    <lineage>
        <taxon>Bacteria</taxon>
        <taxon>Pseudomonadati</taxon>
        <taxon>Campylobacterota</taxon>
        <taxon>Epsilonproteobacteria</taxon>
        <taxon>Campylobacterales</taxon>
        <taxon>Sulfurospirillaceae</taxon>
        <taxon>Sulfurospirillum</taxon>
    </lineage>
</organism>
<reference evidence="3 4" key="1">
    <citation type="journal article" date="2017" name="Environ. Sci. Technol.">
        <title>Organohalide Respiration with Chlorinated Ethenes under Low pH Conditions.</title>
        <authorList>
            <person name="Yang Y."/>
            <person name="Capiro N.L."/>
            <person name="Marcet T.F."/>
            <person name="Yan J."/>
            <person name="Pennell K.D."/>
            <person name="Loffler F.E."/>
        </authorList>
    </citation>
    <scope>NUCLEOTIDE SEQUENCE [LARGE SCALE GENOMIC DNA]</scope>
    <source>
        <strain evidence="3 4">ACSDCE</strain>
    </source>
</reference>
<keyword evidence="3" id="KW-0540">Nuclease</keyword>
<evidence type="ECO:0000259" key="1">
    <source>
        <dbReference type="Pfam" id="PF04471"/>
    </source>
</evidence>
<dbReference type="Gene3D" id="3.40.50.300">
    <property type="entry name" value="P-loop containing nucleotide triphosphate hydrolases"/>
    <property type="match status" value="1"/>
</dbReference>
<feature type="domain" description="Restriction endonuclease type IV Mrr" evidence="1">
    <location>
        <begin position="8"/>
        <end position="111"/>
    </location>
</feature>
<feature type="domain" description="Novel STAND NTPase 3" evidence="2">
    <location>
        <begin position="181"/>
        <end position="337"/>
    </location>
</feature>
<evidence type="ECO:0000259" key="2">
    <source>
        <dbReference type="Pfam" id="PF20720"/>
    </source>
</evidence>
<keyword evidence="3" id="KW-0378">Hydrolase</keyword>